<evidence type="ECO:0000256" key="2">
    <source>
        <dbReference type="ARBA" id="ARBA00023125"/>
    </source>
</evidence>
<protein>
    <submittedName>
        <fullName evidence="5">LuxR C-terminal-related transcriptional regulator</fullName>
    </submittedName>
</protein>
<dbReference type="InterPro" id="IPR029016">
    <property type="entry name" value="GAF-like_dom_sf"/>
</dbReference>
<gene>
    <name evidence="5" type="ORF">ACFPIJ_43040</name>
</gene>
<keyword evidence="3" id="KW-0804">Transcription</keyword>
<dbReference type="Gene3D" id="3.30.450.40">
    <property type="match status" value="1"/>
</dbReference>
<dbReference type="PANTHER" id="PTHR44688:SF16">
    <property type="entry name" value="DNA-BINDING TRANSCRIPTIONAL ACTIVATOR DEVR_DOSR"/>
    <property type="match status" value="1"/>
</dbReference>
<comment type="caution">
    <text evidence="5">The sequence shown here is derived from an EMBL/GenBank/DDBJ whole genome shotgun (WGS) entry which is preliminary data.</text>
</comment>
<evidence type="ECO:0000256" key="3">
    <source>
        <dbReference type="ARBA" id="ARBA00023163"/>
    </source>
</evidence>
<accession>A0ABV9W7C4</accession>
<evidence type="ECO:0000259" key="4">
    <source>
        <dbReference type="PROSITE" id="PS50043"/>
    </source>
</evidence>
<dbReference type="CDD" id="cd06170">
    <property type="entry name" value="LuxR_C_like"/>
    <property type="match status" value="1"/>
</dbReference>
<dbReference type="PROSITE" id="PS50043">
    <property type="entry name" value="HTH_LUXR_2"/>
    <property type="match status" value="1"/>
</dbReference>
<dbReference type="Gene3D" id="1.10.10.10">
    <property type="entry name" value="Winged helix-like DNA-binding domain superfamily/Winged helix DNA-binding domain"/>
    <property type="match status" value="1"/>
</dbReference>
<feature type="domain" description="HTH luxR-type" evidence="4">
    <location>
        <begin position="291"/>
        <end position="355"/>
    </location>
</feature>
<dbReference type="InterPro" id="IPR000792">
    <property type="entry name" value="Tscrpt_reg_LuxR_C"/>
</dbReference>
<dbReference type="InterPro" id="IPR016032">
    <property type="entry name" value="Sig_transdc_resp-reg_C-effctor"/>
</dbReference>
<dbReference type="PRINTS" id="PR00038">
    <property type="entry name" value="HTHLUXR"/>
</dbReference>
<dbReference type="PROSITE" id="PS00622">
    <property type="entry name" value="HTH_LUXR_1"/>
    <property type="match status" value="1"/>
</dbReference>
<dbReference type="SMART" id="SM00421">
    <property type="entry name" value="HTH_LUXR"/>
    <property type="match status" value="1"/>
</dbReference>
<dbReference type="InterPro" id="IPR036388">
    <property type="entry name" value="WH-like_DNA-bd_sf"/>
</dbReference>
<evidence type="ECO:0000313" key="5">
    <source>
        <dbReference type="EMBL" id="MFC5004590.1"/>
    </source>
</evidence>
<keyword evidence="6" id="KW-1185">Reference proteome</keyword>
<dbReference type="SUPFAM" id="SSF46894">
    <property type="entry name" value="C-terminal effector domain of the bipartite response regulators"/>
    <property type="match status" value="1"/>
</dbReference>
<evidence type="ECO:0000256" key="1">
    <source>
        <dbReference type="ARBA" id="ARBA00023015"/>
    </source>
</evidence>
<dbReference type="SUPFAM" id="SSF55781">
    <property type="entry name" value="GAF domain-like"/>
    <property type="match status" value="1"/>
</dbReference>
<dbReference type="RefSeq" id="WP_380124626.1">
    <property type="nucleotide sequence ID" value="NZ_JBHSIU010000066.1"/>
</dbReference>
<sequence>MRRTTLGSGAATTRAAIEALCAQPLEPDVIVQEVAERIGRVVPHDTAAWMRTDPETLLPTHALTLGLPDPDGVAAAKARGEFVDRDFNRFVDLDRSGRTVATLTAATGGDLARSDRHRAVYVPLGLHDELRLLARSATSTWALACLVRAADAPPFSADEARFLAGVARHVGAALRAALIRTARPARADGPDGGRGMLLLDELGRVAAATPEATRWLDQLPRSGPGETPLPVAMVALQAQAADTDRPARVRVRLTGGGWLLIHADILVTDTAGPSQVAVMLESAGPAELLPVLFALHGLTGRERQVTGLLLAGYGTDDVARRLHVSRHTVRDHVKATFGKVGVTSRAGLTAAFSGA</sequence>
<evidence type="ECO:0000313" key="6">
    <source>
        <dbReference type="Proteomes" id="UP001595912"/>
    </source>
</evidence>
<reference evidence="6" key="1">
    <citation type="journal article" date="2019" name="Int. J. Syst. Evol. Microbiol.">
        <title>The Global Catalogue of Microorganisms (GCM) 10K type strain sequencing project: providing services to taxonomists for standard genome sequencing and annotation.</title>
        <authorList>
            <consortium name="The Broad Institute Genomics Platform"/>
            <consortium name="The Broad Institute Genome Sequencing Center for Infectious Disease"/>
            <person name="Wu L."/>
            <person name="Ma J."/>
        </authorList>
    </citation>
    <scope>NUCLEOTIDE SEQUENCE [LARGE SCALE GENOMIC DNA]</scope>
    <source>
        <strain evidence="6">CGMCC 4.7152</strain>
    </source>
</reference>
<dbReference type="EMBL" id="JBHSIU010000066">
    <property type="protein sequence ID" value="MFC5004590.1"/>
    <property type="molecule type" value="Genomic_DNA"/>
</dbReference>
<keyword evidence="2" id="KW-0238">DNA-binding</keyword>
<proteinExistence type="predicted"/>
<name>A0ABV9W7C4_9ACTN</name>
<dbReference type="Pfam" id="PF00196">
    <property type="entry name" value="GerE"/>
    <property type="match status" value="1"/>
</dbReference>
<organism evidence="5 6">
    <name type="scientific">Dactylosporangium cerinum</name>
    <dbReference type="NCBI Taxonomy" id="1434730"/>
    <lineage>
        <taxon>Bacteria</taxon>
        <taxon>Bacillati</taxon>
        <taxon>Actinomycetota</taxon>
        <taxon>Actinomycetes</taxon>
        <taxon>Micromonosporales</taxon>
        <taxon>Micromonosporaceae</taxon>
        <taxon>Dactylosporangium</taxon>
    </lineage>
</organism>
<dbReference type="Proteomes" id="UP001595912">
    <property type="component" value="Unassembled WGS sequence"/>
</dbReference>
<keyword evidence="1" id="KW-0805">Transcription regulation</keyword>
<dbReference type="PANTHER" id="PTHR44688">
    <property type="entry name" value="DNA-BINDING TRANSCRIPTIONAL ACTIVATOR DEVR_DOSR"/>
    <property type="match status" value="1"/>
</dbReference>